<feature type="transmembrane region" description="Helical" evidence="10">
    <location>
        <begin position="257"/>
        <end position="278"/>
    </location>
</feature>
<organism evidence="13 14">
    <name type="scientific">Ornithorhynchus anatinus</name>
    <name type="common">Duckbill platypus</name>
    <dbReference type="NCBI Taxonomy" id="9258"/>
    <lineage>
        <taxon>Eukaryota</taxon>
        <taxon>Metazoa</taxon>
        <taxon>Chordata</taxon>
        <taxon>Craniata</taxon>
        <taxon>Vertebrata</taxon>
        <taxon>Euteleostomi</taxon>
        <taxon>Mammalia</taxon>
        <taxon>Monotremata</taxon>
        <taxon>Ornithorhynchidae</taxon>
        <taxon>Ornithorhynchus</taxon>
    </lineage>
</organism>
<keyword evidence="4 10" id="KW-1133">Transmembrane helix</keyword>
<keyword evidence="6" id="KW-1015">Disulfide bond</keyword>
<dbReference type="Bgee" id="ENSOANG00000005086">
    <property type="expression patterns" value="Expressed in testis"/>
</dbReference>
<keyword evidence="8" id="KW-0393">Immunoglobulin domain</keyword>
<evidence type="ECO:0000256" key="11">
    <source>
        <dbReference type="SAM" id="SignalP"/>
    </source>
</evidence>
<dbReference type="Proteomes" id="UP000002279">
    <property type="component" value="Chromosome X1"/>
</dbReference>
<dbReference type="Ensembl" id="ENSOANT00000008077.2">
    <property type="protein sequence ID" value="ENSOANP00000008075.2"/>
    <property type="gene ID" value="ENSOANG00000005086.2"/>
</dbReference>
<name>F7C7X1_ORNAN</name>
<dbReference type="AlphaFoldDB" id="F7C7X1"/>
<dbReference type="GO" id="GO:0016592">
    <property type="term" value="C:mediator complex"/>
    <property type="evidence" value="ECO:0000318"/>
    <property type="project" value="GO_Central"/>
</dbReference>
<dbReference type="Pfam" id="PF07686">
    <property type="entry name" value="V-set"/>
    <property type="match status" value="1"/>
</dbReference>
<keyword evidence="5 10" id="KW-0472">Membrane</keyword>
<dbReference type="FunFam" id="2.60.40.10:FF:000774">
    <property type="entry name" value="Hepatitis A virus cellular receptor 1"/>
    <property type="match status" value="1"/>
</dbReference>
<keyword evidence="14" id="KW-1185">Reference proteome</keyword>
<dbReference type="SUPFAM" id="SSF48726">
    <property type="entry name" value="Immunoglobulin"/>
    <property type="match status" value="1"/>
</dbReference>
<reference evidence="13" key="3">
    <citation type="submission" date="2025-09" db="UniProtKB">
        <authorList>
            <consortium name="Ensembl"/>
        </authorList>
    </citation>
    <scope>IDENTIFICATION</scope>
    <source>
        <strain evidence="13">Glennie</strain>
    </source>
</reference>
<dbReference type="GO" id="GO:0006357">
    <property type="term" value="P:regulation of transcription by RNA polymerase II"/>
    <property type="evidence" value="ECO:0000318"/>
    <property type="project" value="GO_Central"/>
</dbReference>
<evidence type="ECO:0000313" key="13">
    <source>
        <dbReference type="Ensembl" id="ENSOANP00000008075.2"/>
    </source>
</evidence>
<evidence type="ECO:0000256" key="2">
    <source>
        <dbReference type="ARBA" id="ARBA00022692"/>
    </source>
</evidence>
<evidence type="ECO:0000256" key="4">
    <source>
        <dbReference type="ARBA" id="ARBA00022989"/>
    </source>
</evidence>
<evidence type="ECO:0000256" key="7">
    <source>
        <dbReference type="ARBA" id="ARBA00023180"/>
    </source>
</evidence>
<comment type="subcellular location">
    <subcellularLocation>
        <location evidence="1">Membrane</location>
        <topology evidence="1">Single-pass type I membrane protein</topology>
    </subcellularLocation>
</comment>
<accession>F7C7X1</accession>
<sequence>MSIHFFFRWILMLLLVGCAASGQTVGVMGLSVTLPCSYSVPDETHLTSMCWGRGVCPLNRCGHEIIWTDGREVTYRRSSRYQLKGDLLKGEVSLTIANVTDADGGMYCCRVECTGWFNDKKVNLQLVIEQASNSTALLPAKDFPSEIPTYASTEGFNSASNSTTLSSVKDFPLVIPTHASTERYSSAPFISTLRTEVAGSSETSVQMNGTQSSNQGGQCCPIAVNVTVTQTSEGLRNRNQTEMTTAPDLWMTSSKGLYIGVSVFAGALLSLLLVILIFKCKSPEKLSPYCTEKDHSGPNISL</sequence>
<feature type="signal peptide" evidence="11">
    <location>
        <begin position="1"/>
        <end position="21"/>
    </location>
</feature>
<evidence type="ECO:0000256" key="9">
    <source>
        <dbReference type="ARBA" id="ARBA00038203"/>
    </source>
</evidence>
<dbReference type="Gene3D" id="2.60.40.10">
    <property type="entry name" value="Immunoglobulins"/>
    <property type="match status" value="1"/>
</dbReference>
<evidence type="ECO:0000313" key="14">
    <source>
        <dbReference type="Proteomes" id="UP000002279"/>
    </source>
</evidence>
<dbReference type="PROSITE" id="PS50835">
    <property type="entry name" value="IG_LIKE"/>
    <property type="match status" value="1"/>
</dbReference>
<feature type="chain" id="PRO_5028040206" description="Ig-like domain-containing protein" evidence="11">
    <location>
        <begin position="22"/>
        <end position="302"/>
    </location>
</feature>
<evidence type="ECO:0000256" key="10">
    <source>
        <dbReference type="SAM" id="Phobius"/>
    </source>
</evidence>
<reference evidence="13" key="2">
    <citation type="submission" date="2025-08" db="UniProtKB">
        <authorList>
            <consortium name="Ensembl"/>
        </authorList>
    </citation>
    <scope>IDENTIFICATION</scope>
    <source>
        <strain evidence="13">Glennie</strain>
    </source>
</reference>
<dbReference type="InterPro" id="IPR051669">
    <property type="entry name" value="Immune_Mod/Transcr_Coactivator"/>
</dbReference>
<dbReference type="InterPro" id="IPR007110">
    <property type="entry name" value="Ig-like_dom"/>
</dbReference>
<comment type="similarity">
    <text evidence="9">Belongs to the immunoglobulin superfamily. TIM family.</text>
</comment>
<keyword evidence="7" id="KW-0325">Glycoprotein</keyword>
<proteinExistence type="inferred from homology"/>
<dbReference type="InParanoid" id="F7C7X1"/>
<dbReference type="SMART" id="SM00409">
    <property type="entry name" value="IG"/>
    <property type="match status" value="1"/>
</dbReference>
<evidence type="ECO:0000259" key="12">
    <source>
        <dbReference type="PROSITE" id="PS50835"/>
    </source>
</evidence>
<dbReference type="GO" id="GO:0016020">
    <property type="term" value="C:membrane"/>
    <property type="evidence" value="ECO:0007669"/>
    <property type="project" value="UniProtKB-SubCell"/>
</dbReference>
<dbReference type="PANTHER" id="PTHR15498:SF73">
    <property type="entry name" value="HEPATITIS A VIRUS CELLULAR RECEPTOR 2"/>
    <property type="match status" value="1"/>
</dbReference>
<dbReference type="GeneTree" id="ENSGT00940000154444"/>
<dbReference type="InterPro" id="IPR003599">
    <property type="entry name" value="Ig_sub"/>
</dbReference>
<evidence type="ECO:0000256" key="6">
    <source>
        <dbReference type="ARBA" id="ARBA00023157"/>
    </source>
</evidence>
<dbReference type="HOGENOM" id="CLU_047504_2_1_1"/>
<dbReference type="FunCoup" id="F7C7X1">
    <property type="interactions" value="121"/>
</dbReference>
<dbReference type="PANTHER" id="PTHR15498">
    <property type="entry name" value="T-CELL IMMUNOGLOBULIN AND MUCIN DOMAIN CONTAINING TIM"/>
    <property type="match status" value="1"/>
</dbReference>
<dbReference type="InterPro" id="IPR036179">
    <property type="entry name" value="Ig-like_dom_sf"/>
</dbReference>
<keyword evidence="3 11" id="KW-0732">Signal</keyword>
<protein>
    <recommendedName>
        <fullName evidence="12">Ig-like domain-containing protein</fullName>
    </recommendedName>
</protein>
<evidence type="ECO:0000256" key="5">
    <source>
        <dbReference type="ARBA" id="ARBA00023136"/>
    </source>
</evidence>
<keyword evidence="2 10" id="KW-0812">Transmembrane</keyword>
<evidence type="ECO:0000256" key="1">
    <source>
        <dbReference type="ARBA" id="ARBA00004479"/>
    </source>
</evidence>
<feature type="domain" description="Ig-like" evidence="12">
    <location>
        <begin position="22"/>
        <end position="123"/>
    </location>
</feature>
<dbReference type="OMA" id="HAEENVY"/>
<evidence type="ECO:0000256" key="8">
    <source>
        <dbReference type="ARBA" id="ARBA00023319"/>
    </source>
</evidence>
<dbReference type="InterPro" id="IPR013783">
    <property type="entry name" value="Ig-like_fold"/>
</dbReference>
<evidence type="ECO:0000256" key="3">
    <source>
        <dbReference type="ARBA" id="ARBA00022729"/>
    </source>
</evidence>
<reference evidence="13 14" key="1">
    <citation type="journal article" date="2008" name="Nature">
        <title>Genome analysis of the platypus reveals unique signatures of evolution.</title>
        <authorList>
            <person name="Warren W.C."/>
            <person name="Hillier L.W."/>
            <person name="Marshall Graves J.A."/>
            <person name="Birney E."/>
            <person name="Ponting C.P."/>
            <person name="Grutzner F."/>
            <person name="Belov K."/>
            <person name="Miller W."/>
            <person name="Clarke L."/>
            <person name="Chinwalla A.T."/>
            <person name="Yang S.P."/>
            <person name="Heger A."/>
            <person name="Locke D.P."/>
            <person name="Miethke P."/>
            <person name="Waters P.D."/>
            <person name="Veyrunes F."/>
            <person name="Fulton L."/>
            <person name="Fulton B."/>
            <person name="Graves T."/>
            <person name="Wallis J."/>
            <person name="Puente X.S."/>
            <person name="Lopez-Otin C."/>
            <person name="Ordonez G.R."/>
            <person name="Eichler E.E."/>
            <person name="Chen L."/>
            <person name="Cheng Z."/>
            <person name="Deakin J.E."/>
            <person name="Alsop A."/>
            <person name="Thompson K."/>
            <person name="Kirby P."/>
            <person name="Papenfuss A.T."/>
            <person name="Wakefield M.J."/>
            <person name="Olender T."/>
            <person name="Lancet D."/>
            <person name="Huttley G.A."/>
            <person name="Smit A.F."/>
            <person name="Pask A."/>
            <person name="Temple-Smith P."/>
            <person name="Batzer M.A."/>
            <person name="Walker J.A."/>
            <person name="Konkel M.K."/>
            <person name="Harris R.S."/>
            <person name="Whittington C.M."/>
            <person name="Wong E.S."/>
            <person name="Gemmell N.J."/>
            <person name="Buschiazzo E."/>
            <person name="Vargas Jentzsch I.M."/>
            <person name="Merkel A."/>
            <person name="Schmitz J."/>
            <person name="Zemann A."/>
            <person name="Churakov G."/>
            <person name="Kriegs J.O."/>
            <person name="Brosius J."/>
            <person name="Murchison E.P."/>
            <person name="Sachidanandam R."/>
            <person name="Smith C."/>
            <person name="Hannon G.J."/>
            <person name="Tsend-Ayush E."/>
            <person name="McMillan D."/>
            <person name="Attenborough R."/>
            <person name="Rens W."/>
            <person name="Ferguson-Smith M."/>
            <person name="Lefevre C.M."/>
            <person name="Sharp J.A."/>
            <person name="Nicholas K.R."/>
            <person name="Ray D.A."/>
            <person name="Kube M."/>
            <person name="Reinhardt R."/>
            <person name="Pringle T.H."/>
            <person name="Taylor J."/>
            <person name="Jones R.C."/>
            <person name="Nixon B."/>
            <person name="Dacheux J.L."/>
            <person name="Niwa H."/>
            <person name="Sekita Y."/>
            <person name="Huang X."/>
            <person name="Stark A."/>
            <person name="Kheradpour P."/>
            <person name="Kellis M."/>
            <person name="Flicek P."/>
            <person name="Chen Y."/>
            <person name="Webber C."/>
            <person name="Hardison R."/>
            <person name="Nelson J."/>
            <person name="Hallsworth-Pepin K."/>
            <person name="Delehaunty K."/>
            <person name="Markovic C."/>
            <person name="Minx P."/>
            <person name="Feng Y."/>
            <person name="Kremitzki C."/>
            <person name="Mitreva M."/>
            <person name="Glasscock J."/>
            <person name="Wylie T."/>
            <person name="Wohldmann P."/>
            <person name="Thiru P."/>
            <person name="Nhan M.N."/>
            <person name="Pohl C.S."/>
            <person name="Smith S.M."/>
            <person name="Hou S."/>
            <person name="Nefedov M."/>
            <person name="de Jong P.J."/>
            <person name="Renfree M.B."/>
            <person name="Mardis E.R."/>
            <person name="Wilson R.K."/>
        </authorList>
    </citation>
    <scope>NUCLEOTIDE SEQUENCE [LARGE SCALE GENOMIC DNA]</scope>
    <source>
        <strain evidence="13 14">Glennie</strain>
    </source>
</reference>
<dbReference type="InterPro" id="IPR013106">
    <property type="entry name" value="Ig_V-set"/>
</dbReference>